<dbReference type="InterPro" id="IPR036397">
    <property type="entry name" value="RNaseH_sf"/>
</dbReference>
<evidence type="ECO:0000259" key="1">
    <source>
        <dbReference type="Pfam" id="PF13482"/>
    </source>
</evidence>
<gene>
    <name evidence="2" type="ORF">A3B14_02045</name>
</gene>
<dbReference type="Proteomes" id="UP000176800">
    <property type="component" value="Unassembled WGS sequence"/>
</dbReference>
<dbReference type="GO" id="GO:0003676">
    <property type="term" value="F:nucleic acid binding"/>
    <property type="evidence" value="ECO:0007669"/>
    <property type="project" value="InterPro"/>
</dbReference>
<protein>
    <recommendedName>
        <fullName evidence="1">YprB ribonuclease H-like domain-containing protein</fullName>
    </recommendedName>
</protein>
<dbReference type="EMBL" id="MHWE01000010">
    <property type="protein sequence ID" value="OHB04173.1"/>
    <property type="molecule type" value="Genomic_DNA"/>
</dbReference>
<dbReference type="SUPFAM" id="SSF53098">
    <property type="entry name" value="Ribonuclease H-like"/>
    <property type="match status" value="1"/>
</dbReference>
<dbReference type="Pfam" id="PF13482">
    <property type="entry name" value="RNase_H_2"/>
    <property type="match status" value="1"/>
</dbReference>
<organism evidence="2 3">
    <name type="scientific">Candidatus Zambryskibacteria bacterium RIFCSPLOWO2_01_FULL_45_21</name>
    <dbReference type="NCBI Taxonomy" id="1802761"/>
    <lineage>
        <taxon>Bacteria</taxon>
        <taxon>Candidatus Zambryskiibacteriota</taxon>
    </lineage>
</organism>
<evidence type="ECO:0000313" key="3">
    <source>
        <dbReference type="Proteomes" id="UP000176800"/>
    </source>
</evidence>
<accession>A0A1G2U3U9</accession>
<name>A0A1G2U3U9_9BACT</name>
<comment type="caution">
    <text evidence="2">The sequence shown here is derived from an EMBL/GenBank/DDBJ whole genome shotgun (WGS) entry which is preliminary data.</text>
</comment>
<feature type="domain" description="YprB ribonuclease H-like" evidence="1">
    <location>
        <begin position="5"/>
        <end position="151"/>
    </location>
</feature>
<dbReference type="InterPro" id="IPR038720">
    <property type="entry name" value="YprB_RNase_H-like_dom"/>
</dbReference>
<evidence type="ECO:0000313" key="2">
    <source>
        <dbReference type="EMBL" id="OHB04173.1"/>
    </source>
</evidence>
<dbReference type="InterPro" id="IPR012337">
    <property type="entry name" value="RNaseH-like_sf"/>
</dbReference>
<dbReference type="AlphaFoldDB" id="A0A1G2U3U9"/>
<sequence>MRKIVFDIETSNFFPDVGVNDPAALDISVVCIYDSETNLYSSFPENQLKGLWPIIEKADMLIGFNSDHFDIPLLNKYYPGDLTKIKSLDILHEIKNSYGRRMKLNQIAEGTLGRNKTAHSFMANEWWKKREYQKVIDYCLEDVKITKEIYDFAIANNKLIFKEGGKLIEIPLDTSEWERFEENSITHTLPF</sequence>
<reference evidence="2 3" key="1">
    <citation type="journal article" date="2016" name="Nat. Commun.">
        <title>Thousands of microbial genomes shed light on interconnected biogeochemical processes in an aquifer system.</title>
        <authorList>
            <person name="Anantharaman K."/>
            <person name="Brown C.T."/>
            <person name="Hug L.A."/>
            <person name="Sharon I."/>
            <person name="Castelle C.J."/>
            <person name="Probst A.J."/>
            <person name="Thomas B.C."/>
            <person name="Singh A."/>
            <person name="Wilkins M.J."/>
            <person name="Karaoz U."/>
            <person name="Brodie E.L."/>
            <person name="Williams K.H."/>
            <person name="Hubbard S.S."/>
            <person name="Banfield J.F."/>
        </authorList>
    </citation>
    <scope>NUCLEOTIDE SEQUENCE [LARGE SCALE GENOMIC DNA]</scope>
</reference>
<proteinExistence type="predicted"/>
<dbReference type="Gene3D" id="3.30.420.10">
    <property type="entry name" value="Ribonuclease H-like superfamily/Ribonuclease H"/>
    <property type="match status" value="1"/>
</dbReference>